<proteinExistence type="predicted"/>
<evidence type="ECO:0008006" key="3">
    <source>
        <dbReference type="Google" id="ProtNLM"/>
    </source>
</evidence>
<evidence type="ECO:0000313" key="2">
    <source>
        <dbReference type="Proteomes" id="UP000077098"/>
    </source>
</evidence>
<dbReference type="EMBL" id="LXPS01000036">
    <property type="protein sequence ID" value="OAE40492.1"/>
    <property type="molecule type" value="Genomic_DNA"/>
</dbReference>
<name>A0A176X343_AGRTU</name>
<organism evidence="1 2">
    <name type="scientific">Agrobacterium tumefaciens</name>
    <dbReference type="NCBI Taxonomy" id="358"/>
    <lineage>
        <taxon>Bacteria</taxon>
        <taxon>Pseudomonadati</taxon>
        <taxon>Pseudomonadota</taxon>
        <taxon>Alphaproteobacteria</taxon>
        <taxon>Hyphomicrobiales</taxon>
        <taxon>Rhizobiaceae</taxon>
        <taxon>Rhizobium/Agrobacterium group</taxon>
        <taxon>Agrobacterium</taxon>
        <taxon>Agrobacterium tumefaciens complex</taxon>
    </lineage>
</organism>
<comment type="caution">
    <text evidence="1">The sequence shown here is derived from an EMBL/GenBank/DDBJ whole genome shotgun (WGS) entry which is preliminary data.</text>
</comment>
<reference evidence="1 2" key="1">
    <citation type="submission" date="2016-05" db="EMBL/GenBank/DDBJ databases">
        <authorList>
            <person name="Lavstsen T."/>
            <person name="Jespersen J.S."/>
        </authorList>
    </citation>
    <scope>NUCLEOTIDE SEQUENCE [LARGE SCALE GENOMIC DNA]</scope>
    <source>
        <strain evidence="1 2">KCJ1736</strain>
    </source>
</reference>
<accession>A0A176X343</accession>
<evidence type="ECO:0000313" key="1">
    <source>
        <dbReference type="EMBL" id="OAE40492.1"/>
    </source>
</evidence>
<dbReference type="AlphaFoldDB" id="A0A176X343"/>
<sequence>MSAVRPLEERDLEDVADLYHATFLRRRSRTTASIRNYLGGFYFDGPFRDADIPSLVHVTENGRVSGFIGVHTVPYLIDDASSETGVRSVRAAFCGALMTERQGRDPLAGARLLKGFLAGAQDISLSETASTVTKTMWEKLRGGVIGQQSLEWFRILRPASFAFAAGSHRLPFLKAVGAVAGYADGLLQRRRTSSGLTGFIPEPINANVFTEVGDIAAFAALVRRLGNSFAARPDWSNGYLEHVLNASLEKPVYGEPVIGIVRRKDGAILGGFLYHTKPDAIARVLQIASTTSNYGLILDHLFADAFRRGAAGLRGRSTPALLKVAPGRSMLFANLSASVIHAKDPTLAEPFLDGRGFINGLAGETWNRFFGGGVA</sequence>
<dbReference type="Proteomes" id="UP000077098">
    <property type="component" value="Unassembled WGS sequence"/>
</dbReference>
<protein>
    <recommendedName>
        <fullName evidence="3">GNAT family N-acetyltransferase</fullName>
    </recommendedName>
</protein>
<dbReference type="RefSeq" id="WP_063950244.1">
    <property type="nucleotide sequence ID" value="NZ_LXPS01000036.1"/>
</dbReference>
<gene>
    <name evidence="1" type="ORF">A7J57_09420</name>
</gene>